<feature type="modified residue" description="4-aspartylphosphate" evidence="1">
    <location>
        <position position="150"/>
    </location>
</feature>
<keyword evidence="6" id="KW-1185">Reference proteome</keyword>
<sequence length="219" mass="24026">MQEALWIKLIGTVPAILWVAFASVVYFTLRGTIVQRLVPRVTAVRALGIEVEIAGELLAEAESRSSPSGENDGRPPPVRTSTRRAALGRLEHAADLLQGGRILWVDDHPQSVAPLAQLFRGAGMTVELTLSTDEAMPLLRSQPYDILISDIDRHGDSQAGIAMLRVLENDRVPVPVLIYTGNFVPERGVDRRIFAATTSAVELVHYVIDLMERARLTSL</sequence>
<evidence type="ECO:0000256" key="1">
    <source>
        <dbReference type="PROSITE-ProRule" id="PRU00169"/>
    </source>
</evidence>
<keyword evidence="3" id="KW-1133">Transmembrane helix</keyword>
<accession>A0ABS7W4I8</accession>
<dbReference type="SUPFAM" id="SSF52172">
    <property type="entry name" value="CheY-like"/>
    <property type="match status" value="1"/>
</dbReference>
<dbReference type="Pfam" id="PF00072">
    <property type="entry name" value="Response_reg"/>
    <property type="match status" value="1"/>
</dbReference>
<gene>
    <name evidence="5" type="ORF">KVH32_17220</name>
</gene>
<keyword evidence="3" id="KW-0812">Transmembrane</keyword>
<evidence type="ECO:0000256" key="3">
    <source>
        <dbReference type="SAM" id="Phobius"/>
    </source>
</evidence>
<dbReference type="InterPro" id="IPR011006">
    <property type="entry name" value="CheY-like_superfamily"/>
</dbReference>
<comment type="caution">
    <text evidence="5">The sequence shown here is derived from an EMBL/GenBank/DDBJ whole genome shotgun (WGS) entry which is preliminary data.</text>
</comment>
<organism evidence="5 6">
    <name type="scientific">Streptomyces olivaceus</name>
    <dbReference type="NCBI Taxonomy" id="47716"/>
    <lineage>
        <taxon>Bacteria</taxon>
        <taxon>Bacillati</taxon>
        <taxon>Actinomycetota</taxon>
        <taxon>Actinomycetes</taxon>
        <taxon>Kitasatosporales</taxon>
        <taxon>Streptomycetaceae</taxon>
        <taxon>Streptomyces</taxon>
    </lineage>
</organism>
<dbReference type="Gene3D" id="3.40.50.2300">
    <property type="match status" value="1"/>
</dbReference>
<protein>
    <submittedName>
        <fullName evidence="5">Response regulator</fullName>
    </submittedName>
</protein>
<feature type="region of interest" description="Disordered" evidence="2">
    <location>
        <begin position="60"/>
        <end position="80"/>
    </location>
</feature>
<evidence type="ECO:0000313" key="6">
    <source>
        <dbReference type="Proteomes" id="UP000758701"/>
    </source>
</evidence>
<proteinExistence type="predicted"/>
<name>A0ABS7W4I8_STROV</name>
<dbReference type="CDD" id="cd00156">
    <property type="entry name" value="REC"/>
    <property type="match status" value="1"/>
</dbReference>
<evidence type="ECO:0000259" key="4">
    <source>
        <dbReference type="PROSITE" id="PS50110"/>
    </source>
</evidence>
<evidence type="ECO:0000313" key="5">
    <source>
        <dbReference type="EMBL" id="MBZ6152889.1"/>
    </source>
</evidence>
<feature type="domain" description="Response regulatory" evidence="4">
    <location>
        <begin position="101"/>
        <end position="211"/>
    </location>
</feature>
<dbReference type="EMBL" id="JAHSTP010000006">
    <property type="protein sequence ID" value="MBZ6152889.1"/>
    <property type="molecule type" value="Genomic_DNA"/>
</dbReference>
<dbReference type="Proteomes" id="UP000758701">
    <property type="component" value="Unassembled WGS sequence"/>
</dbReference>
<reference evidence="5 6" key="1">
    <citation type="submission" date="2021-06" db="EMBL/GenBank/DDBJ databases">
        <title>Ecological speciation of a Streptomyces species isolated from different habitats and geographic origins.</title>
        <authorList>
            <person name="Wang J."/>
        </authorList>
    </citation>
    <scope>NUCLEOTIDE SEQUENCE [LARGE SCALE GENOMIC DNA]</scope>
    <source>
        <strain evidence="5 6">FXJ8.012</strain>
    </source>
</reference>
<dbReference type="PROSITE" id="PS50110">
    <property type="entry name" value="RESPONSE_REGULATORY"/>
    <property type="match status" value="1"/>
</dbReference>
<dbReference type="InterPro" id="IPR001789">
    <property type="entry name" value="Sig_transdc_resp-reg_receiver"/>
</dbReference>
<evidence type="ECO:0000256" key="2">
    <source>
        <dbReference type="SAM" id="MobiDB-lite"/>
    </source>
</evidence>
<feature type="transmembrane region" description="Helical" evidence="3">
    <location>
        <begin position="6"/>
        <end position="29"/>
    </location>
</feature>
<keyword evidence="1" id="KW-0597">Phosphoprotein</keyword>
<keyword evidence="3" id="KW-0472">Membrane</keyword>